<dbReference type="InterPro" id="IPR001368">
    <property type="entry name" value="TNFR/NGFR_Cys_rich_reg"/>
</dbReference>
<evidence type="ECO:0000313" key="5">
    <source>
        <dbReference type="Ensembl" id="ENSFHEP00000011306.1"/>
    </source>
</evidence>
<dbReference type="InterPro" id="IPR009030">
    <property type="entry name" value="Growth_fac_rcpt_cys_sf"/>
</dbReference>
<evidence type="ECO:0000259" key="4">
    <source>
        <dbReference type="PROSITE" id="PS50050"/>
    </source>
</evidence>
<dbReference type="InterPro" id="IPR006212">
    <property type="entry name" value="Furin_repeat"/>
</dbReference>
<dbReference type="AlphaFoldDB" id="A0A3Q2PEM2"/>
<keyword evidence="6" id="KW-1185">Reference proteome</keyword>
<organism evidence="5 6">
    <name type="scientific">Fundulus heteroclitus</name>
    <name type="common">Killifish</name>
    <name type="synonym">Mummichog</name>
    <dbReference type="NCBI Taxonomy" id="8078"/>
    <lineage>
        <taxon>Eukaryota</taxon>
        <taxon>Metazoa</taxon>
        <taxon>Chordata</taxon>
        <taxon>Craniata</taxon>
        <taxon>Vertebrata</taxon>
        <taxon>Euteleostomi</taxon>
        <taxon>Actinopterygii</taxon>
        <taxon>Neopterygii</taxon>
        <taxon>Teleostei</taxon>
        <taxon>Neoteleostei</taxon>
        <taxon>Acanthomorphata</taxon>
        <taxon>Ovalentaria</taxon>
        <taxon>Atherinomorphae</taxon>
        <taxon>Cyprinodontiformes</taxon>
        <taxon>Fundulidae</taxon>
        <taxon>Fundulus</taxon>
    </lineage>
</organism>
<keyword evidence="3" id="KW-1133">Transmembrane helix</keyword>
<dbReference type="PROSITE" id="PS50050">
    <property type="entry name" value="TNFR_NGFR_2"/>
    <property type="match status" value="1"/>
</dbReference>
<dbReference type="SMART" id="SM00261">
    <property type="entry name" value="FU"/>
    <property type="match status" value="5"/>
</dbReference>
<dbReference type="InterPro" id="IPR032778">
    <property type="entry name" value="GF_recep_IV"/>
</dbReference>
<reference evidence="5" key="2">
    <citation type="submission" date="2025-09" db="UniProtKB">
        <authorList>
            <consortium name="Ensembl"/>
        </authorList>
    </citation>
    <scope>IDENTIFICATION</scope>
</reference>
<evidence type="ECO:0000256" key="1">
    <source>
        <dbReference type="ARBA" id="ARBA00023180"/>
    </source>
</evidence>
<feature type="domain" description="TNFR-Cys" evidence="4">
    <location>
        <begin position="184"/>
        <end position="247"/>
    </location>
</feature>
<dbReference type="GeneTree" id="ENSGT00940000171049"/>
<comment type="caution">
    <text evidence="2">Lacks conserved residue(s) required for the propagation of feature annotation.</text>
</comment>
<feature type="transmembrane region" description="Helical" evidence="3">
    <location>
        <begin position="318"/>
        <end position="340"/>
    </location>
</feature>
<dbReference type="Ensembl" id="ENSFHET00000018258.1">
    <property type="protein sequence ID" value="ENSFHEP00000011306.1"/>
    <property type="gene ID" value="ENSFHEG00000012726.1"/>
</dbReference>
<name>A0A3Q2PEM2_FUNHE</name>
<evidence type="ECO:0000256" key="2">
    <source>
        <dbReference type="PROSITE-ProRule" id="PRU00206"/>
    </source>
</evidence>
<dbReference type="PANTHER" id="PTHR15332">
    <property type="entry name" value="PROPROTEIN CONVERTASE SUBTILISIN_KEXIN TYPE 5-LIKE"/>
    <property type="match status" value="1"/>
</dbReference>
<dbReference type="Pfam" id="PF14843">
    <property type="entry name" value="GF_recep_IV"/>
    <property type="match status" value="1"/>
</dbReference>
<evidence type="ECO:0000313" key="6">
    <source>
        <dbReference type="Proteomes" id="UP000265000"/>
    </source>
</evidence>
<evidence type="ECO:0000256" key="3">
    <source>
        <dbReference type="SAM" id="Phobius"/>
    </source>
</evidence>
<keyword evidence="1" id="KW-0325">Glycoprotein</keyword>
<keyword evidence="3" id="KW-0812">Transmembrane</keyword>
<protein>
    <recommendedName>
        <fullName evidence="4">TNFR-Cys domain-containing protein</fullName>
    </recommendedName>
</protein>
<accession>A0A3Q2PEM2</accession>
<dbReference type="STRING" id="8078.ENSFHEP00000011306"/>
<sequence length="348" mass="38564">MFPHYTKNLQNPVILTYDCISLAYFLLNQTQSGHDCSAVRFLFASGQDKCEPCHSSCKSCFGAGKENCKCANYYFLHKAECVDDCPKGYFASEPQQECMQCHADCASCDGHEPTDCLSCGTNRRLDDTGHCVWHSECSMDSYVGPDGDCQRCHTRCLRCDGPGEDHCLSCKEPRFLLNTTCVKKCPAGYYEDKAGRGCERCHFSCESCDGHHSQQCTACKPGFFKQAGSCVETCSESHFGNKTTLLCERCDPSCSQCVGGGNRNCLSCRKDYVFMGQWGQCLKSCPPGYYKDFWSTDCHKCHPTCKTCKGKTKKLSRLGLVFISLFSACRGVVLSIIISANGNKTGFR</sequence>
<feature type="repeat" description="TNFR-Cys" evidence="2">
    <location>
        <begin position="184"/>
        <end position="247"/>
    </location>
</feature>
<dbReference type="CDD" id="cd00064">
    <property type="entry name" value="FU"/>
    <property type="match status" value="4"/>
</dbReference>
<dbReference type="Gene3D" id="2.10.220.10">
    <property type="entry name" value="Hormone Receptor, Insulin-like Growth Factor Receptor 1, Chain A, domain 2"/>
    <property type="match status" value="4"/>
</dbReference>
<dbReference type="Proteomes" id="UP000265000">
    <property type="component" value="Unplaced"/>
</dbReference>
<reference evidence="5" key="1">
    <citation type="submission" date="2025-08" db="UniProtKB">
        <authorList>
            <consortium name="Ensembl"/>
        </authorList>
    </citation>
    <scope>IDENTIFICATION</scope>
</reference>
<proteinExistence type="predicted"/>
<keyword evidence="3" id="KW-0472">Membrane</keyword>
<dbReference type="PANTHER" id="PTHR15332:SF175">
    <property type="entry name" value="PROPROTEIN CONVERTASE SUBTILISIN_KEXIN TYPE 5-LIKE"/>
    <property type="match status" value="1"/>
</dbReference>
<dbReference type="SUPFAM" id="SSF57184">
    <property type="entry name" value="Growth factor receptor domain"/>
    <property type="match status" value="2"/>
</dbReference>